<reference evidence="3 4" key="1">
    <citation type="journal article" date="2015" name="Int. J. Syst. Evol. Microbiol.">
        <title>Novibacillus thermophilus gen. nov., sp. nov., a Gram-staining-negative and moderately thermophilic member of the family Thermoactinomycetaceae.</title>
        <authorList>
            <person name="Yang G."/>
            <person name="Chen J."/>
            <person name="Zhou S."/>
        </authorList>
    </citation>
    <scope>NUCLEOTIDE SEQUENCE [LARGE SCALE GENOMIC DNA]</scope>
    <source>
        <strain evidence="3 4">SG-1</strain>
    </source>
</reference>
<feature type="transmembrane region" description="Helical" evidence="1">
    <location>
        <begin position="51"/>
        <end position="72"/>
    </location>
</feature>
<dbReference type="Proteomes" id="UP000188603">
    <property type="component" value="Chromosome"/>
</dbReference>
<feature type="transmembrane region" description="Helical" evidence="1">
    <location>
        <begin position="12"/>
        <end position="31"/>
    </location>
</feature>
<protein>
    <recommendedName>
        <fullName evidence="2">VanZ-like domain-containing protein</fullName>
    </recommendedName>
</protein>
<dbReference type="InterPro" id="IPR006976">
    <property type="entry name" value="VanZ-like"/>
</dbReference>
<dbReference type="Pfam" id="PF04892">
    <property type="entry name" value="VanZ"/>
    <property type="match status" value="1"/>
</dbReference>
<dbReference type="EMBL" id="CP019699">
    <property type="protein sequence ID" value="AQS57627.1"/>
    <property type="molecule type" value="Genomic_DNA"/>
</dbReference>
<keyword evidence="1" id="KW-1133">Transmembrane helix</keyword>
<dbReference type="NCBIfam" id="NF037970">
    <property type="entry name" value="vanZ_1"/>
    <property type="match status" value="1"/>
</dbReference>
<feature type="transmembrane region" description="Helical" evidence="1">
    <location>
        <begin position="79"/>
        <end position="98"/>
    </location>
</feature>
<dbReference type="KEGG" id="ntr:B0W44_16650"/>
<dbReference type="AlphaFoldDB" id="A0A1U9KC39"/>
<organism evidence="3 4">
    <name type="scientific">Novibacillus thermophilus</name>
    <dbReference type="NCBI Taxonomy" id="1471761"/>
    <lineage>
        <taxon>Bacteria</taxon>
        <taxon>Bacillati</taxon>
        <taxon>Bacillota</taxon>
        <taxon>Bacilli</taxon>
        <taxon>Bacillales</taxon>
        <taxon>Thermoactinomycetaceae</taxon>
        <taxon>Novibacillus</taxon>
    </lineage>
</organism>
<feature type="transmembrane region" description="Helical" evidence="1">
    <location>
        <begin position="110"/>
        <end position="129"/>
    </location>
</feature>
<dbReference type="OrthoDB" id="291892at2"/>
<name>A0A1U9KC39_9BACL</name>
<sequence length="165" mass="18495">MKTLVTGLLTIGRWILRLSPFAYMGVIWHLSSQPSDAVVQLGPYDSVIKESLHLVEFAILYALSILAFLTFGPLSHRRNCIAVVLAIAYGGVDELHQFFVPSRSADIVDVLKDVIGVCVVSFIVYRSYFGNNRRSNVNRILRAVTRTFAPSKQHHSPSGHTFHKR</sequence>
<evidence type="ECO:0000259" key="2">
    <source>
        <dbReference type="Pfam" id="PF04892"/>
    </source>
</evidence>
<keyword evidence="4" id="KW-1185">Reference proteome</keyword>
<evidence type="ECO:0000256" key="1">
    <source>
        <dbReference type="SAM" id="Phobius"/>
    </source>
</evidence>
<accession>A0A1U9KC39</accession>
<feature type="domain" description="VanZ-like" evidence="2">
    <location>
        <begin position="16"/>
        <end position="124"/>
    </location>
</feature>
<evidence type="ECO:0000313" key="4">
    <source>
        <dbReference type="Proteomes" id="UP000188603"/>
    </source>
</evidence>
<keyword evidence="1" id="KW-0472">Membrane</keyword>
<gene>
    <name evidence="3" type="ORF">B0W44_16650</name>
</gene>
<proteinExistence type="predicted"/>
<evidence type="ECO:0000313" key="3">
    <source>
        <dbReference type="EMBL" id="AQS57627.1"/>
    </source>
</evidence>
<keyword evidence="1" id="KW-0812">Transmembrane</keyword>